<dbReference type="Proteomes" id="UP000533905">
    <property type="component" value="Unassembled WGS sequence"/>
</dbReference>
<comment type="caution">
    <text evidence="1">The sequence shown here is derived from an EMBL/GenBank/DDBJ whole genome shotgun (WGS) entry which is preliminary data.</text>
</comment>
<evidence type="ECO:0000313" key="1">
    <source>
        <dbReference type="EMBL" id="NNG25658.1"/>
    </source>
</evidence>
<organism evidence="1 2">
    <name type="scientific">Telluria aromaticivorans</name>
    <dbReference type="NCBI Taxonomy" id="2725995"/>
    <lineage>
        <taxon>Bacteria</taxon>
        <taxon>Pseudomonadati</taxon>
        <taxon>Pseudomonadota</taxon>
        <taxon>Betaproteobacteria</taxon>
        <taxon>Burkholderiales</taxon>
        <taxon>Oxalobacteraceae</taxon>
        <taxon>Telluria group</taxon>
        <taxon>Telluria</taxon>
    </lineage>
</organism>
<sequence length="159" mass="17513">MTERFGYSVIQWSAAWDPSLADLLHFAPELVLEKRVAIVACDSGPYRPSTDQLLAGWTLAGAVAISSEIAQAEDLPTPGFDEWYVFDTVPESAPTRCHVNQYDFSALDEVGAIQGFWDQIICTRPLHVLGAGTPNMFVVTRDTHLVSRIKEFVLPSSAD</sequence>
<dbReference type="AlphaFoldDB" id="A0A7Y2K3P5"/>
<proteinExistence type="predicted"/>
<gene>
    <name evidence="1" type="ORF">HGB41_21980</name>
</gene>
<evidence type="ECO:0000313" key="2">
    <source>
        <dbReference type="Proteomes" id="UP000533905"/>
    </source>
</evidence>
<reference evidence="1 2" key="1">
    <citation type="submission" date="2020-04" db="EMBL/GenBank/DDBJ databases">
        <title>Massilia sp. nov., a cold adapted bacteria isolated from Arctic soil.</title>
        <authorList>
            <person name="Son J."/>
            <person name="Ka J.-O."/>
        </authorList>
    </citation>
    <scope>NUCLEOTIDE SEQUENCE [LARGE SCALE GENOMIC DNA]</scope>
    <source>
        <strain evidence="1 2">ML15P13</strain>
    </source>
</reference>
<protein>
    <submittedName>
        <fullName evidence="1">Uncharacterized protein</fullName>
    </submittedName>
</protein>
<dbReference type="EMBL" id="JABAIV010000012">
    <property type="protein sequence ID" value="NNG25658.1"/>
    <property type="molecule type" value="Genomic_DNA"/>
</dbReference>
<accession>A0A7Y2K3P5</accession>
<keyword evidence="2" id="KW-1185">Reference proteome</keyword>
<name>A0A7Y2K3P5_9BURK</name>